<sequence>MGHQVSKLLKRSKSRKADYNTSPKSTDDSLPEGFRWLEGRGYRSDGNPAYALPNDDAESSRLNLQHYIFRAAFNGYFVAPVREGLQQGIKVLDVGCGTGVWSIEMAQLYANSSFTGSDMIDVFAPYVASAPKNCSFVIANTLKGLPFPDDTFDYVFQRMQVGSFRELEWPEVYAELVRVTKRGGWVELIDTDGRLYNSGPAATAYDEKLHYMFGLRGINMACISHRSRNLENAGLESVVHKTISVPVGWGGDIGAAAAKNTITSYKSLRPVMLVALGLGEDEYSAMTSKATAELLPGTTYKTYWNAEVAYGRKPELADKIMIE</sequence>
<keyword evidence="4" id="KW-1185">Reference proteome</keyword>
<dbReference type="GO" id="GO:0008168">
    <property type="term" value="F:methyltransferase activity"/>
    <property type="evidence" value="ECO:0007669"/>
    <property type="project" value="UniProtKB-KW"/>
</dbReference>
<dbReference type="InterPro" id="IPR029063">
    <property type="entry name" value="SAM-dependent_MTases_sf"/>
</dbReference>
<evidence type="ECO:0000313" key="3">
    <source>
        <dbReference type="EMBL" id="RUS35105.1"/>
    </source>
</evidence>
<name>A0A433QZE1_9FUNG</name>
<comment type="caution">
    <text evidence="3">The sequence shown here is derived from an EMBL/GenBank/DDBJ whole genome shotgun (WGS) entry which is preliminary data.</text>
</comment>
<dbReference type="CDD" id="cd02440">
    <property type="entry name" value="AdoMet_MTases"/>
    <property type="match status" value="1"/>
</dbReference>
<protein>
    <submittedName>
        <fullName evidence="3">S-adenosyl-L-methionine-dependent methyltransferase</fullName>
    </submittedName>
</protein>
<evidence type="ECO:0000259" key="2">
    <source>
        <dbReference type="Pfam" id="PF13649"/>
    </source>
</evidence>
<gene>
    <name evidence="3" type="ORF">BC938DRAFT_475840</name>
</gene>
<dbReference type="Gene3D" id="3.40.50.150">
    <property type="entry name" value="Vaccinia Virus protein VP39"/>
    <property type="match status" value="1"/>
</dbReference>
<feature type="region of interest" description="Disordered" evidence="1">
    <location>
        <begin position="1"/>
        <end position="31"/>
    </location>
</feature>
<feature type="domain" description="Methyltransferase" evidence="2">
    <location>
        <begin position="91"/>
        <end position="184"/>
    </location>
</feature>
<dbReference type="SUPFAM" id="SSF53335">
    <property type="entry name" value="S-adenosyl-L-methionine-dependent methyltransferases"/>
    <property type="match status" value="1"/>
</dbReference>
<proteinExistence type="predicted"/>
<keyword evidence="3" id="KW-0808">Transferase</keyword>
<dbReference type="GO" id="GO:0032259">
    <property type="term" value="P:methylation"/>
    <property type="evidence" value="ECO:0007669"/>
    <property type="project" value="UniProtKB-KW"/>
</dbReference>
<organism evidence="3 4">
    <name type="scientific">Jimgerdemannia flammicorona</name>
    <dbReference type="NCBI Taxonomy" id="994334"/>
    <lineage>
        <taxon>Eukaryota</taxon>
        <taxon>Fungi</taxon>
        <taxon>Fungi incertae sedis</taxon>
        <taxon>Mucoromycota</taxon>
        <taxon>Mucoromycotina</taxon>
        <taxon>Endogonomycetes</taxon>
        <taxon>Endogonales</taxon>
        <taxon>Endogonaceae</taxon>
        <taxon>Jimgerdemannia</taxon>
    </lineage>
</organism>
<evidence type="ECO:0000313" key="4">
    <source>
        <dbReference type="Proteomes" id="UP000274822"/>
    </source>
</evidence>
<dbReference type="Pfam" id="PF13649">
    <property type="entry name" value="Methyltransf_25"/>
    <property type="match status" value="1"/>
</dbReference>
<dbReference type="InterPro" id="IPR041698">
    <property type="entry name" value="Methyltransf_25"/>
</dbReference>
<dbReference type="EMBL" id="RBNJ01000219">
    <property type="protein sequence ID" value="RUS35105.1"/>
    <property type="molecule type" value="Genomic_DNA"/>
</dbReference>
<dbReference type="PANTHER" id="PTHR43591">
    <property type="entry name" value="METHYLTRANSFERASE"/>
    <property type="match status" value="1"/>
</dbReference>
<dbReference type="AlphaFoldDB" id="A0A433QZE1"/>
<evidence type="ECO:0000256" key="1">
    <source>
        <dbReference type="SAM" id="MobiDB-lite"/>
    </source>
</evidence>
<dbReference type="Proteomes" id="UP000274822">
    <property type="component" value="Unassembled WGS sequence"/>
</dbReference>
<reference evidence="3 4" key="1">
    <citation type="journal article" date="2018" name="New Phytol.">
        <title>Phylogenomics of Endogonaceae and evolution of mycorrhizas within Mucoromycota.</title>
        <authorList>
            <person name="Chang Y."/>
            <person name="Desiro A."/>
            <person name="Na H."/>
            <person name="Sandor L."/>
            <person name="Lipzen A."/>
            <person name="Clum A."/>
            <person name="Barry K."/>
            <person name="Grigoriev I.V."/>
            <person name="Martin F.M."/>
            <person name="Stajich J.E."/>
            <person name="Smith M.E."/>
            <person name="Bonito G."/>
            <person name="Spatafora J.W."/>
        </authorList>
    </citation>
    <scope>NUCLEOTIDE SEQUENCE [LARGE SCALE GENOMIC DNA]</scope>
    <source>
        <strain evidence="3 4">AD002</strain>
    </source>
</reference>
<accession>A0A433QZE1</accession>
<keyword evidence="3" id="KW-0489">Methyltransferase</keyword>